<feature type="signal peptide" evidence="1">
    <location>
        <begin position="1"/>
        <end position="19"/>
    </location>
</feature>
<dbReference type="Pfam" id="PF03625">
    <property type="entry name" value="DUF302"/>
    <property type="match status" value="1"/>
</dbReference>
<dbReference type="InterPro" id="IPR005180">
    <property type="entry name" value="DUF302"/>
</dbReference>
<dbReference type="CDD" id="cd14797">
    <property type="entry name" value="DUF302"/>
    <property type="match status" value="1"/>
</dbReference>
<feature type="chain" id="PRO_5015345610" description="DUF302 domain-containing protein" evidence="1">
    <location>
        <begin position="20"/>
        <end position="165"/>
    </location>
</feature>
<evidence type="ECO:0000313" key="4">
    <source>
        <dbReference type="Proteomes" id="UP000245081"/>
    </source>
</evidence>
<dbReference type="PROSITE" id="PS51257">
    <property type="entry name" value="PROKAR_LIPOPROTEIN"/>
    <property type="match status" value="1"/>
</dbReference>
<evidence type="ECO:0000313" key="3">
    <source>
        <dbReference type="EMBL" id="GBG12797.1"/>
    </source>
</evidence>
<dbReference type="AlphaFoldDB" id="A0A2R5F2H1"/>
<evidence type="ECO:0000259" key="2">
    <source>
        <dbReference type="Pfam" id="PF03625"/>
    </source>
</evidence>
<dbReference type="EMBL" id="BDOQ01000002">
    <property type="protein sequence ID" value="GBG12797.1"/>
    <property type="molecule type" value="Genomic_DNA"/>
</dbReference>
<protein>
    <recommendedName>
        <fullName evidence="2">DUF302 domain-containing protein</fullName>
    </recommendedName>
</protein>
<proteinExistence type="predicted"/>
<keyword evidence="1" id="KW-0732">Signal</keyword>
<feature type="domain" description="DUF302" evidence="2">
    <location>
        <begin position="83"/>
        <end position="128"/>
    </location>
</feature>
<organism evidence="3 4">
    <name type="scientific">Novimethylophilus kurashikiensis</name>
    <dbReference type="NCBI Taxonomy" id="1825523"/>
    <lineage>
        <taxon>Bacteria</taxon>
        <taxon>Pseudomonadati</taxon>
        <taxon>Pseudomonadota</taxon>
        <taxon>Betaproteobacteria</taxon>
        <taxon>Nitrosomonadales</taxon>
        <taxon>Methylophilaceae</taxon>
        <taxon>Novimethylophilus</taxon>
    </lineage>
</organism>
<reference evidence="3 4" key="1">
    <citation type="journal article" date="2018" name="Environ. Microbiol.">
        <title>Isolation and genomic characterization of Novimethylophilus kurashikiensis gen. nov. sp. nov., a new lanthanide-dependent methylotrophic species of Methylophilaceae.</title>
        <authorList>
            <person name="Lv H."/>
            <person name="Sahin N."/>
            <person name="Tani A."/>
        </authorList>
    </citation>
    <scope>NUCLEOTIDE SEQUENCE [LARGE SCALE GENOMIC DNA]</scope>
    <source>
        <strain evidence="3 4">La2-4</strain>
    </source>
</reference>
<dbReference type="OrthoDB" id="9783833at2"/>
<accession>A0A2R5F2H1</accession>
<sequence length="165" mass="18338">MKGLKQLFWMLLFTACAHAAPQAMPPVDPDTPIYSVKVEPGVTYDDVVTSLKVAAEGANFVSPANFPLGEHIKQRGLPLEGVLEVRSYCNLSLGAEIMLDHPEFAVFAPCRIAIYEKDKQLYLALDRPSFDLKYIKHPTERAVKAAQKLEEVLLSIIDKARKGEI</sequence>
<evidence type="ECO:0000256" key="1">
    <source>
        <dbReference type="SAM" id="SignalP"/>
    </source>
</evidence>
<gene>
    <name evidence="3" type="ORF">NMK_0331</name>
</gene>
<dbReference type="InterPro" id="IPR035923">
    <property type="entry name" value="TT1751-like_sf"/>
</dbReference>
<comment type="caution">
    <text evidence="3">The sequence shown here is derived from an EMBL/GenBank/DDBJ whole genome shotgun (WGS) entry which is preliminary data.</text>
</comment>
<name>A0A2R5F2H1_9PROT</name>
<keyword evidence="4" id="KW-1185">Reference proteome</keyword>
<dbReference type="Proteomes" id="UP000245081">
    <property type="component" value="Unassembled WGS sequence"/>
</dbReference>
<dbReference type="SUPFAM" id="SSF103247">
    <property type="entry name" value="TT1751-like"/>
    <property type="match status" value="1"/>
</dbReference>
<dbReference type="Gene3D" id="3.30.310.70">
    <property type="entry name" value="TT1751-like domain"/>
    <property type="match status" value="1"/>
</dbReference>